<feature type="domain" description="TonB-dependent receptor plug" evidence="14">
    <location>
        <begin position="66"/>
        <end position="178"/>
    </location>
</feature>
<feature type="domain" description="TonB-dependent receptor-like beta-barrel" evidence="13">
    <location>
        <begin position="232"/>
        <end position="654"/>
    </location>
</feature>
<dbReference type="PROSITE" id="PS52016">
    <property type="entry name" value="TONB_DEPENDENT_REC_3"/>
    <property type="match status" value="1"/>
</dbReference>
<dbReference type="InterPro" id="IPR036942">
    <property type="entry name" value="Beta-barrel_TonB_sf"/>
</dbReference>
<dbReference type="EMBL" id="JBHRTF010000006">
    <property type="protein sequence ID" value="MFC3117025.1"/>
    <property type="molecule type" value="Genomic_DNA"/>
</dbReference>
<evidence type="ECO:0000259" key="13">
    <source>
        <dbReference type="Pfam" id="PF00593"/>
    </source>
</evidence>
<keyword evidence="9 15" id="KW-0675">Receptor</keyword>
<dbReference type="Gene3D" id="2.170.130.10">
    <property type="entry name" value="TonB-dependent receptor, plug domain"/>
    <property type="match status" value="1"/>
</dbReference>
<dbReference type="InterPro" id="IPR037066">
    <property type="entry name" value="Plug_dom_sf"/>
</dbReference>
<dbReference type="CDD" id="cd01347">
    <property type="entry name" value="ligand_gated_channel"/>
    <property type="match status" value="1"/>
</dbReference>
<evidence type="ECO:0000256" key="12">
    <source>
        <dbReference type="RuleBase" id="RU003357"/>
    </source>
</evidence>
<evidence type="ECO:0000256" key="3">
    <source>
        <dbReference type="ARBA" id="ARBA00022448"/>
    </source>
</evidence>
<dbReference type="InterPro" id="IPR012910">
    <property type="entry name" value="Plug_dom"/>
</dbReference>
<dbReference type="Pfam" id="PF07715">
    <property type="entry name" value="Plug"/>
    <property type="match status" value="1"/>
</dbReference>
<sequence length="687" mass="76818">MPGNIDVENSIMVIKPKAYQLQRGLLALVCMLCISARADDFAYLELSLEQLLETPVTGSTLTEESLKTVPAAVSVFTHEQIERLGVDYLHELLGLVPGFQFNRNANSGLAYTYSARGRRTTHVSLEVLLLVDGKPFNDPRGGSPDVTMPLFPLAQVERVEVIRGPGSAVYGSSAFTGVINIITRKQQKALAVGLGSEERRAVDALWSHAGDEWVADAYLHAYEDKGQALGITDSFTRLPLQSEDPRRVINMDLGLGHGKTLVDLTYYRGESEDFYLSENTANEVNDHARELWNLSVDQGIEWTPAIKSNLSLSYQRFTFELEGFVQGSGALAAVSLPSSTDPFRIQATQAGESYRLAYTTDWTIDAQSSAQWGLQAARHEEIEARAYSNYNLVQLIQRQFPITYYGAMSERTPLGISGSQETMGIHGQYIRSLRDTTRLTIGGRYDDYSDVDARFSPRLALVEQLSDTYTLKLLYGEAFRAPSLAETAFINNPTLIGNPDLRHEIVKTWDLILMGNWRATSLSAGVFQNSYKHPIVTGFVGNTRTYVNGDSERSEGLEIEWLQKLGDRWSARSSYTYMDLPDTAFREAEALASVELNYAAHRWNWNLAGIYQGEHEAPATATTRTTLDKFWVLNTQWRYRFANSYDLSLQVKNLLDEDYATPSQGVGKLAGVPSRGRELTAEIEWHW</sequence>
<evidence type="ECO:0000256" key="1">
    <source>
        <dbReference type="ARBA" id="ARBA00004571"/>
    </source>
</evidence>
<protein>
    <submittedName>
        <fullName evidence="15">TonB-dependent receptor plug domain-containing protein</fullName>
    </submittedName>
</protein>
<keyword evidence="10 11" id="KW-0998">Cell outer membrane</keyword>
<evidence type="ECO:0000256" key="6">
    <source>
        <dbReference type="ARBA" id="ARBA00022729"/>
    </source>
</evidence>
<comment type="caution">
    <text evidence="15">The sequence shown here is derived from an EMBL/GenBank/DDBJ whole genome shotgun (WGS) entry which is preliminary data.</text>
</comment>
<dbReference type="PANTHER" id="PTHR30069">
    <property type="entry name" value="TONB-DEPENDENT OUTER MEMBRANE RECEPTOR"/>
    <property type="match status" value="1"/>
</dbReference>
<dbReference type="Pfam" id="PF00593">
    <property type="entry name" value="TonB_dep_Rec_b-barrel"/>
    <property type="match status" value="1"/>
</dbReference>
<dbReference type="Proteomes" id="UP001595555">
    <property type="component" value="Unassembled WGS sequence"/>
</dbReference>
<evidence type="ECO:0000256" key="10">
    <source>
        <dbReference type="ARBA" id="ARBA00023237"/>
    </source>
</evidence>
<dbReference type="RefSeq" id="WP_378120894.1">
    <property type="nucleotide sequence ID" value="NZ_JBHRTF010000006.1"/>
</dbReference>
<evidence type="ECO:0000313" key="16">
    <source>
        <dbReference type="Proteomes" id="UP001595555"/>
    </source>
</evidence>
<gene>
    <name evidence="15" type="ORF">ACFODX_15760</name>
</gene>
<keyword evidence="4 11" id="KW-1134">Transmembrane beta strand</keyword>
<evidence type="ECO:0000313" key="15">
    <source>
        <dbReference type="EMBL" id="MFC3117025.1"/>
    </source>
</evidence>
<keyword evidence="8 11" id="KW-0472">Membrane</keyword>
<keyword evidence="5 11" id="KW-0812">Transmembrane</keyword>
<dbReference type="InterPro" id="IPR000531">
    <property type="entry name" value="Beta-barrel_TonB"/>
</dbReference>
<evidence type="ECO:0000256" key="7">
    <source>
        <dbReference type="ARBA" id="ARBA00023077"/>
    </source>
</evidence>
<keyword evidence="3 11" id="KW-0813">Transport</keyword>
<evidence type="ECO:0000256" key="5">
    <source>
        <dbReference type="ARBA" id="ARBA00022692"/>
    </source>
</evidence>
<name>A0ABV7FIG1_9GAMM</name>
<proteinExistence type="inferred from homology"/>
<dbReference type="Gene3D" id="2.40.170.20">
    <property type="entry name" value="TonB-dependent receptor, beta-barrel domain"/>
    <property type="match status" value="1"/>
</dbReference>
<accession>A0ABV7FIG1</accession>
<keyword evidence="7 12" id="KW-0798">TonB box</keyword>
<evidence type="ECO:0000256" key="4">
    <source>
        <dbReference type="ARBA" id="ARBA00022452"/>
    </source>
</evidence>
<keyword evidence="6" id="KW-0732">Signal</keyword>
<keyword evidence="16" id="KW-1185">Reference proteome</keyword>
<evidence type="ECO:0000256" key="8">
    <source>
        <dbReference type="ARBA" id="ARBA00023136"/>
    </source>
</evidence>
<organism evidence="15 16">
    <name type="scientific">Cellvibrio fontiphilus</name>
    <dbReference type="NCBI Taxonomy" id="1815559"/>
    <lineage>
        <taxon>Bacteria</taxon>
        <taxon>Pseudomonadati</taxon>
        <taxon>Pseudomonadota</taxon>
        <taxon>Gammaproteobacteria</taxon>
        <taxon>Cellvibrionales</taxon>
        <taxon>Cellvibrionaceae</taxon>
        <taxon>Cellvibrio</taxon>
    </lineage>
</organism>
<evidence type="ECO:0000256" key="9">
    <source>
        <dbReference type="ARBA" id="ARBA00023170"/>
    </source>
</evidence>
<evidence type="ECO:0000256" key="2">
    <source>
        <dbReference type="ARBA" id="ARBA00008143"/>
    </source>
</evidence>
<evidence type="ECO:0000259" key="14">
    <source>
        <dbReference type="Pfam" id="PF07715"/>
    </source>
</evidence>
<dbReference type="InterPro" id="IPR039426">
    <property type="entry name" value="TonB-dep_rcpt-like"/>
</dbReference>
<reference evidence="16" key="1">
    <citation type="journal article" date="2019" name="Int. J. Syst. Evol. Microbiol.">
        <title>The Global Catalogue of Microorganisms (GCM) 10K type strain sequencing project: providing services to taxonomists for standard genome sequencing and annotation.</title>
        <authorList>
            <consortium name="The Broad Institute Genomics Platform"/>
            <consortium name="The Broad Institute Genome Sequencing Center for Infectious Disease"/>
            <person name="Wu L."/>
            <person name="Ma J."/>
        </authorList>
    </citation>
    <scope>NUCLEOTIDE SEQUENCE [LARGE SCALE GENOMIC DNA]</scope>
    <source>
        <strain evidence="16">KCTC 52237</strain>
    </source>
</reference>
<dbReference type="PANTHER" id="PTHR30069:SF29">
    <property type="entry name" value="HEMOGLOBIN AND HEMOGLOBIN-HAPTOGLOBIN-BINDING PROTEIN 1-RELATED"/>
    <property type="match status" value="1"/>
</dbReference>
<evidence type="ECO:0000256" key="11">
    <source>
        <dbReference type="PROSITE-ProRule" id="PRU01360"/>
    </source>
</evidence>
<comment type="similarity">
    <text evidence="2">Belongs to the TonB-dependent receptor family. Hemoglobin/haptoglobin binding protein subfamily.</text>
</comment>
<dbReference type="SUPFAM" id="SSF56935">
    <property type="entry name" value="Porins"/>
    <property type="match status" value="1"/>
</dbReference>
<comment type="subcellular location">
    <subcellularLocation>
        <location evidence="1 11">Cell outer membrane</location>
        <topology evidence="1 11">Multi-pass membrane protein</topology>
    </subcellularLocation>
</comment>